<evidence type="ECO:0000313" key="2">
    <source>
        <dbReference type="Proteomes" id="UP000095658"/>
    </source>
</evidence>
<gene>
    <name evidence="1" type="ORF">BA724_06575</name>
</gene>
<accession>A0A1E7DPB4</accession>
<proteinExistence type="predicted"/>
<dbReference type="AlphaFoldDB" id="A0A1E7DPB4"/>
<keyword evidence="2" id="KW-1185">Reference proteome</keyword>
<name>A0A1E7DPB4_9BACI</name>
<evidence type="ECO:0000313" key="1">
    <source>
        <dbReference type="EMBL" id="OES44922.1"/>
    </source>
</evidence>
<dbReference type="EMBL" id="MAMP01000021">
    <property type="protein sequence ID" value="OES44922.1"/>
    <property type="molecule type" value="Genomic_DNA"/>
</dbReference>
<dbReference type="Proteomes" id="UP000095658">
    <property type="component" value="Unassembled WGS sequence"/>
</dbReference>
<organism evidence="1 2">
    <name type="scientific">Domibacillus iocasae</name>
    <dbReference type="NCBI Taxonomy" id="1714016"/>
    <lineage>
        <taxon>Bacteria</taxon>
        <taxon>Bacillati</taxon>
        <taxon>Bacillota</taxon>
        <taxon>Bacilli</taxon>
        <taxon>Bacillales</taxon>
        <taxon>Bacillaceae</taxon>
        <taxon>Domibacillus</taxon>
    </lineage>
</organism>
<reference evidence="1 2" key="1">
    <citation type="submission" date="2016-06" db="EMBL/GenBank/DDBJ databases">
        <title>Domibacillus iocasae genome sequencing.</title>
        <authorList>
            <person name="Verma A."/>
            <person name="Pal Y."/>
            <person name="Ojha A.K."/>
            <person name="Krishnamurthi S."/>
        </authorList>
    </citation>
    <scope>NUCLEOTIDE SEQUENCE [LARGE SCALE GENOMIC DNA]</scope>
    <source>
        <strain evidence="1 2">DSM 29979</strain>
    </source>
</reference>
<evidence type="ECO:0008006" key="3">
    <source>
        <dbReference type="Google" id="ProtNLM"/>
    </source>
</evidence>
<dbReference type="OrthoDB" id="1736525at2"/>
<dbReference type="STRING" id="1714016.BA724_06575"/>
<dbReference type="PROSITE" id="PS51257">
    <property type="entry name" value="PROKAR_LIPOPROTEIN"/>
    <property type="match status" value="1"/>
</dbReference>
<comment type="caution">
    <text evidence="1">The sequence shown here is derived from an EMBL/GenBank/DDBJ whole genome shotgun (WGS) entry which is preliminary data.</text>
</comment>
<protein>
    <recommendedName>
        <fullName evidence="3">S-layer protein</fullName>
    </recommendedName>
</protein>
<sequence length="495" mass="56184">MKKAFLLLFTMMMTGCTAREEVEPAQEKIRIALGSQALHLEAEELRMEKERSPEGIASLYEDTVYELDAGAADVTVNVRKLHNGDRFVMLRLDGSGTLKGTISIPEADDYYLVDWAKNMPVREPGTDLTKPPVGLLRYTQNYQFVNEIVVSHAFTSKTLTELYGKGRASTLQELVAEENNAILTKNGVQFELEADRGQRAEQWFLIAQKPLFDDTDRLNEWITFQKEQEAEVNNWFTVDGPLKKMSAVEPATQKGYGYDLETMIEGEAIGRFLKSKDRYFYNITVQSAANLWTYRQSRNDLVWKTNVTSTALKKKYGLTSPYVDMRDNERIARYLHQVGEELDVPELKGVLGGYSDYLLDLISIGNTVPAENGYYPADYYSPYQKKAVLHASLDQALGESSLLLAAYKETGEKKYVEAARSIRDAVESTGEKWIRPNGNLWNQIHRDGTFTAEGNDLQVLQSLRNREKNWQELGGSPSPILQKLIESKEQYLNSK</sequence>
<dbReference type="RefSeq" id="WP_069938544.1">
    <property type="nucleotide sequence ID" value="NZ_MAMP01000021.1"/>
</dbReference>